<evidence type="ECO:0000256" key="8">
    <source>
        <dbReference type="ARBA" id="ARBA00023012"/>
    </source>
</evidence>
<dbReference type="GO" id="GO:0046983">
    <property type="term" value="F:protein dimerization activity"/>
    <property type="evidence" value="ECO:0007669"/>
    <property type="project" value="InterPro"/>
</dbReference>
<dbReference type="InterPro" id="IPR011712">
    <property type="entry name" value="Sig_transdc_His_kin_sub3_dim/P"/>
</dbReference>
<organism evidence="13 14">
    <name type="scientific">Sanguibacter hominis ATCC BAA-789</name>
    <dbReference type="NCBI Taxonomy" id="1312740"/>
    <lineage>
        <taxon>Bacteria</taxon>
        <taxon>Bacillati</taxon>
        <taxon>Actinomycetota</taxon>
        <taxon>Actinomycetes</taxon>
        <taxon>Micrococcales</taxon>
        <taxon>Sanguibacteraceae</taxon>
        <taxon>Sanguibacter</taxon>
    </lineage>
</organism>
<keyword evidence="3" id="KW-0597">Phosphoprotein</keyword>
<feature type="transmembrane region" description="Helical" evidence="10">
    <location>
        <begin position="74"/>
        <end position="107"/>
    </location>
</feature>
<dbReference type="InterPro" id="IPR036890">
    <property type="entry name" value="HATPase_C_sf"/>
</dbReference>
<evidence type="ECO:0000259" key="12">
    <source>
        <dbReference type="Pfam" id="PF07730"/>
    </source>
</evidence>
<dbReference type="EC" id="2.7.13.3" evidence="2"/>
<comment type="caution">
    <text evidence="13">The sequence shown here is derived from an EMBL/GenBank/DDBJ whole genome shotgun (WGS) entry which is preliminary data.</text>
</comment>
<dbReference type="Gene3D" id="1.20.5.1930">
    <property type="match status" value="1"/>
</dbReference>
<comment type="catalytic activity">
    <reaction evidence="1">
        <text>ATP + protein L-histidine = ADP + protein N-phospho-L-histidine.</text>
        <dbReference type="EC" id="2.7.13.3"/>
    </reaction>
</comment>
<evidence type="ECO:0000256" key="3">
    <source>
        <dbReference type="ARBA" id="ARBA00022553"/>
    </source>
</evidence>
<dbReference type="Pfam" id="PF02518">
    <property type="entry name" value="HATPase_c"/>
    <property type="match status" value="1"/>
</dbReference>
<dbReference type="AlphaFoldDB" id="A0A9X5FDA8"/>
<dbReference type="Pfam" id="PF07730">
    <property type="entry name" value="HisKA_3"/>
    <property type="match status" value="1"/>
</dbReference>
<dbReference type="Proteomes" id="UP000774283">
    <property type="component" value="Unassembled WGS sequence"/>
</dbReference>
<keyword evidence="10" id="KW-0472">Membrane</keyword>
<accession>A0A9X5FDA8</accession>
<dbReference type="InterPro" id="IPR003594">
    <property type="entry name" value="HATPase_dom"/>
</dbReference>
<keyword evidence="9" id="KW-0175">Coiled coil</keyword>
<evidence type="ECO:0000256" key="2">
    <source>
        <dbReference type="ARBA" id="ARBA00012438"/>
    </source>
</evidence>
<evidence type="ECO:0000256" key="4">
    <source>
        <dbReference type="ARBA" id="ARBA00022679"/>
    </source>
</evidence>
<evidence type="ECO:0000256" key="5">
    <source>
        <dbReference type="ARBA" id="ARBA00022741"/>
    </source>
</evidence>
<keyword evidence="14" id="KW-1185">Reference proteome</keyword>
<feature type="domain" description="Signal transduction histidine kinase subgroup 3 dimerisation and phosphoacceptor" evidence="12">
    <location>
        <begin position="201"/>
        <end position="267"/>
    </location>
</feature>
<evidence type="ECO:0000256" key="1">
    <source>
        <dbReference type="ARBA" id="ARBA00000085"/>
    </source>
</evidence>
<feature type="transmembrane region" description="Helical" evidence="10">
    <location>
        <begin position="48"/>
        <end position="67"/>
    </location>
</feature>
<evidence type="ECO:0000256" key="9">
    <source>
        <dbReference type="SAM" id="Coils"/>
    </source>
</evidence>
<evidence type="ECO:0000313" key="14">
    <source>
        <dbReference type="Proteomes" id="UP000774283"/>
    </source>
</evidence>
<evidence type="ECO:0000256" key="7">
    <source>
        <dbReference type="ARBA" id="ARBA00022840"/>
    </source>
</evidence>
<dbReference type="Gene3D" id="3.30.565.10">
    <property type="entry name" value="Histidine kinase-like ATPase, C-terminal domain"/>
    <property type="match status" value="1"/>
</dbReference>
<dbReference type="PANTHER" id="PTHR24421">
    <property type="entry name" value="NITRATE/NITRITE SENSOR PROTEIN NARX-RELATED"/>
    <property type="match status" value="1"/>
</dbReference>
<protein>
    <recommendedName>
        <fullName evidence="2">histidine kinase</fullName>
        <ecNumber evidence="2">2.7.13.3</ecNumber>
    </recommendedName>
</protein>
<dbReference type="InterPro" id="IPR050482">
    <property type="entry name" value="Sensor_HK_TwoCompSys"/>
</dbReference>
<dbReference type="GO" id="GO:0000155">
    <property type="term" value="F:phosphorelay sensor kinase activity"/>
    <property type="evidence" value="ECO:0007669"/>
    <property type="project" value="InterPro"/>
</dbReference>
<evidence type="ECO:0000256" key="6">
    <source>
        <dbReference type="ARBA" id="ARBA00022777"/>
    </source>
</evidence>
<name>A0A9X5FDA8_9MICO</name>
<dbReference type="GO" id="GO:0005524">
    <property type="term" value="F:ATP binding"/>
    <property type="evidence" value="ECO:0007669"/>
    <property type="project" value="UniProtKB-KW"/>
</dbReference>
<keyword evidence="7" id="KW-0067">ATP-binding</keyword>
<keyword evidence="4" id="KW-0808">Transferase</keyword>
<dbReference type="PANTHER" id="PTHR24421:SF10">
    <property type="entry name" value="NITRATE_NITRITE SENSOR PROTEIN NARQ"/>
    <property type="match status" value="1"/>
</dbReference>
<evidence type="ECO:0000256" key="10">
    <source>
        <dbReference type="SAM" id="Phobius"/>
    </source>
</evidence>
<keyword evidence="6 13" id="KW-0418">Kinase</keyword>
<dbReference type="SUPFAM" id="SSF55874">
    <property type="entry name" value="ATPase domain of HSP90 chaperone/DNA topoisomerase II/histidine kinase"/>
    <property type="match status" value="1"/>
</dbReference>
<keyword evidence="10" id="KW-0812">Transmembrane</keyword>
<proteinExistence type="predicted"/>
<feature type="transmembrane region" description="Helical" evidence="10">
    <location>
        <begin position="119"/>
        <end position="137"/>
    </location>
</feature>
<evidence type="ECO:0000259" key="11">
    <source>
        <dbReference type="Pfam" id="PF02518"/>
    </source>
</evidence>
<gene>
    <name evidence="13" type="ORF">HF995_11960</name>
</gene>
<keyword evidence="10" id="KW-1133">Transmembrane helix</keyword>
<keyword evidence="5" id="KW-0547">Nucleotide-binding</keyword>
<reference evidence="13 14" key="1">
    <citation type="submission" date="2020-04" db="EMBL/GenBank/DDBJ databases">
        <title>MicrobeNet Type strains.</title>
        <authorList>
            <person name="Nicholson A.C."/>
        </authorList>
    </citation>
    <scope>NUCLEOTIDE SEQUENCE [LARGE SCALE GENOMIC DNA]</scope>
    <source>
        <strain evidence="13 14">ATCC BAA-789</strain>
    </source>
</reference>
<feature type="domain" description="Histidine kinase/HSP90-like ATPase" evidence="11">
    <location>
        <begin position="317"/>
        <end position="406"/>
    </location>
</feature>
<evidence type="ECO:0000313" key="13">
    <source>
        <dbReference type="EMBL" id="NKX93973.1"/>
    </source>
</evidence>
<dbReference type="RefSeq" id="WP_168448038.1">
    <property type="nucleotide sequence ID" value="NZ_JAAXOW010000004.1"/>
</dbReference>
<dbReference type="GO" id="GO:0016020">
    <property type="term" value="C:membrane"/>
    <property type="evidence" value="ECO:0007669"/>
    <property type="project" value="InterPro"/>
</dbReference>
<sequence length="419" mass="42748">MIVARPVRRDAVRAAVCLSVALVGLLAAPFLPDPEAAPTDVAPGFGDAAWWVVLATVTVQAVALAWASSAPARVLVGVAGVPFLAAVAGTGGLAGMTTLAVMVAAYVAVVSRPWAEMRPAVVAAVVLTVVTHAVAGLRDGMFEPLLAVTAAVGQGVVVVGGPALVAVLVASRRAVARSREQELAALARERDALVREARAQERTAMARELHDIAAHHLSGIAVMSAAIERQVTTDPAAAQEGVRQVRSQSTAVLRDLRRLVGLLREDDAAELGVEALAGVAELVAHASARGVPVELVTLPAGGGPTLAAGIGPLAQLTAYRLVQESLANASRHAPGAPCVVTLDGRDPAAVVVSVRNDAAAIPPERDTSGGFGLVGMRERAALTGAELSYGPEVDGGWDVTLRLPRDPDTELDTTDGGTA</sequence>
<feature type="transmembrane region" description="Helical" evidence="10">
    <location>
        <begin position="144"/>
        <end position="170"/>
    </location>
</feature>
<dbReference type="CDD" id="cd16917">
    <property type="entry name" value="HATPase_UhpB-NarQ-NarX-like"/>
    <property type="match status" value="1"/>
</dbReference>
<dbReference type="EMBL" id="JAAXOW010000004">
    <property type="protein sequence ID" value="NKX93973.1"/>
    <property type="molecule type" value="Genomic_DNA"/>
</dbReference>
<feature type="coiled-coil region" evidence="9">
    <location>
        <begin position="176"/>
        <end position="203"/>
    </location>
</feature>
<keyword evidence="8" id="KW-0902">Two-component regulatory system</keyword>